<name>A0A4Z0A484_9AGAM</name>
<evidence type="ECO:0000256" key="5">
    <source>
        <dbReference type="ARBA" id="ARBA00023002"/>
    </source>
</evidence>
<dbReference type="Gene3D" id="1.10.630.10">
    <property type="entry name" value="Cytochrome P450"/>
    <property type="match status" value="1"/>
</dbReference>
<evidence type="ECO:0000256" key="6">
    <source>
        <dbReference type="ARBA" id="ARBA00023004"/>
    </source>
</evidence>
<organism evidence="10 11">
    <name type="scientific">Hericium alpestre</name>
    <dbReference type="NCBI Taxonomy" id="135208"/>
    <lineage>
        <taxon>Eukaryota</taxon>
        <taxon>Fungi</taxon>
        <taxon>Dikarya</taxon>
        <taxon>Basidiomycota</taxon>
        <taxon>Agaricomycotina</taxon>
        <taxon>Agaricomycetes</taxon>
        <taxon>Russulales</taxon>
        <taxon>Hericiaceae</taxon>
        <taxon>Hericium</taxon>
    </lineage>
</organism>
<dbReference type="PANTHER" id="PTHR24287">
    <property type="entry name" value="P450, PUTATIVE (EUROFUNG)-RELATED"/>
    <property type="match status" value="1"/>
</dbReference>
<comment type="caution">
    <text evidence="10">The sequence shown here is derived from an EMBL/GenBank/DDBJ whole genome shotgun (WGS) entry which is preliminary data.</text>
</comment>
<dbReference type="GO" id="GO:0004497">
    <property type="term" value="F:monooxygenase activity"/>
    <property type="evidence" value="ECO:0007669"/>
    <property type="project" value="UniProtKB-KW"/>
</dbReference>
<dbReference type="OrthoDB" id="1470350at2759"/>
<keyword evidence="4 8" id="KW-0479">Metal-binding</keyword>
<gene>
    <name evidence="10" type="ORF">EWM64_g2744</name>
</gene>
<protein>
    <recommendedName>
        <fullName evidence="12">Cytochrome P450</fullName>
    </recommendedName>
</protein>
<evidence type="ECO:0000256" key="2">
    <source>
        <dbReference type="ARBA" id="ARBA00010617"/>
    </source>
</evidence>
<dbReference type="InterPro" id="IPR001128">
    <property type="entry name" value="Cyt_P450"/>
</dbReference>
<dbReference type="PANTHER" id="PTHR24287:SF1">
    <property type="entry name" value="P450, PUTATIVE (EUROFUNG)-RELATED"/>
    <property type="match status" value="1"/>
</dbReference>
<evidence type="ECO:0000256" key="4">
    <source>
        <dbReference type="ARBA" id="ARBA00022723"/>
    </source>
</evidence>
<dbReference type="InterPro" id="IPR002401">
    <property type="entry name" value="Cyt_P450_E_grp-I"/>
</dbReference>
<dbReference type="PRINTS" id="PR00385">
    <property type="entry name" value="P450"/>
</dbReference>
<sequence>MWPLFEMFGEASADSNAIIQGWLQPVVKRALRDKGEAIRDGRKDEDGTFLSHLCDNVGDPESMGFQVLNMLLAGRDTTASTMTFAIYFICMRPEIGVKLREEILNEYGETGMPTLESMRNLKYLRAVINETLRLFPPVPMNLRLSDDAPHAFPVGAEGVKYYIAPGTQIMYNSLLIQRRPDLWGPDADEFKPERWLDAESIKVVSNNPFMFIPFHAGPRICLGQNFAYNEMSFFLVRIMQRFEKFELAPDAQLPESIPPDRWKAGSGRQAYEKIWPASSVTTYIKGGLWVRATPASA</sequence>
<dbReference type="PRINTS" id="PR00463">
    <property type="entry name" value="EP450I"/>
</dbReference>
<dbReference type="InterPro" id="IPR036396">
    <property type="entry name" value="Cyt_P450_sf"/>
</dbReference>
<dbReference type="GO" id="GO:0016705">
    <property type="term" value="F:oxidoreductase activity, acting on paired donors, with incorporation or reduction of molecular oxygen"/>
    <property type="evidence" value="ECO:0007669"/>
    <property type="project" value="InterPro"/>
</dbReference>
<evidence type="ECO:0000256" key="3">
    <source>
        <dbReference type="ARBA" id="ARBA00022617"/>
    </source>
</evidence>
<dbReference type="EMBL" id="SFCI01000231">
    <property type="protein sequence ID" value="TFY81270.1"/>
    <property type="molecule type" value="Genomic_DNA"/>
</dbReference>
<keyword evidence="11" id="KW-1185">Reference proteome</keyword>
<dbReference type="AlphaFoldDB" id="A0A4Z0A484"/>
<dbReference type="Proteomes" id="UP000298061">
    <property type="component" value="Unassembled WGS sequence"/>
</dbReference>
<dbReference type="InterPro" id="IPR047146">
    <property type="entry name" value="Cyt_P450_E_CYP52_fungi"/>
</dbReference>
<comment type="cofactor">
    <cofactor evidence="1 8">
        <name>heme</name>
        <dbReference type="ChEBI" id="CHEBI:30413"/>
    </cofactor>
</comment>
<evidence type="ECO:0008006" key="12">
    <source>
        <dbReference type="Google" id="ProtNLM"/>
    </source>
</evidence>
<feature type="binding site" description="axial binding residue" evidence="8">
    <location>
        <position position="221"/>
    </location>
    <ligand>
        <name>heme</name>
        <dbReference type="ChEBI" id="CHEBI:30413"/>
    </ligand>
    <ligandPart>
        <name>Fe</name>
        <dbReference type="ChEBI" id="CHEBI:18248"/>
    </ligandPart>
</feature>
<comment type="similarity">
    <text evidence="2 9">Belongs to the cytochrome P450 family.</text>
</comment>
<dbReference type="STRING" id="135208.A0A4Z0A484"/>
<dbReference type="GO" id="GO:0020037">
    <property type="term" value="F:heme binding"/>
    <property type="evidence" value="ECO:0007669"/>
    <property type="project" value="InterPro"/>
</dbReference>
<proteinExistence type="inferred from homology"/>
<dbReference type="PROSITE" id="PS00086">
    <property type="entry name" value="CYTOCHROME_P450"/>
    <property type="match status" value="1"/>
</dbReference>
<keyword evidence="3 8" id="KW-0349">Heme</keyword>
<evidence type="ECO:0000256" key="1">
    <source>
        <dbReference type="ARBA" id="ARBA00001971"/>
    </source>
</evidence>
<dbReference type="SUPFAM" id="SSF48264">
    <property type="entry name" value="Cytochrome P450"/>
    <property type="match status" value="1"/>
</dbReference>
<keyword evidence="6 8" id="KW-0408">Iron</keyword>
<dbReference type="Pfam" id="PF00067">
    <property type="entry name" value="p450"/>
    <property type="match status" value="1"/>
</dbReference>
<evidence type="ECO:0000313" key="10">
    <source>
        <dbReference type="EMBL" id="TFY81270.1"/>
    </source>
</evidence>
<evidence type="ECO:0000256" key="7">
    <source>
        <dbReference type="ARBA" id="ARBA00023033"/>
    </source>
</evidence>
<dbReference type="GO" id="GO:0005506">
    <property type="term" value="F:iron ion binding"/>
    <property type="evidence" value="ECO:0007669"/>
    <property type="project" value="InterPro"/>
</dbReference>
<reference evidence="10 11" key="1">
    <citation type="submission" date="2019-02" db="EMBL/GenBank/DDBJ databases">
        <title>Genome sequencing of the rare red list fungi Hericium alpestre (H. flagellum).</title>
        <authorList>
            <person name="Buettner E."/>
            <person name="Kellner H."/>
        </authorList>
    </citation>
    <scope>NUCLEOTIDE SEQUENCE [LARGE SCALE GENOMIC DNA]</scope>
    <source>
        <strain evidence="10 11">DSM 108284</strain>
    </source>
</reference>
<evidence type="ECO:0000256" key="8">
    <source>
        <dbReference type="PIRSR" id="PIRSR602401-1"/>
    </source>
</evidence>
<accession>A0A4Z0A484</accession>
<dbReference type="InterPro" id="IPR017972">
    <property type="entry name" value="Cyt_P450_CS"/>
</dbReference>
<evidence type="ECO:0000256" key="9">
    <source>
        <dbReference type="RuleBase" id="RU000461"/>
    </source>
</evidence>
<keyword evidence="5 9" id="KW-0560">Oxidoreductase</keyword>
<keyword evidence="7 9" id="KW-0503">Monooxygenase</keyword>
<evidence type="ECO:0000313" key="11">
    <source>
        <dbReference type="Proteomes" id="UP000298061"/>
    </source>
</evidence>